<proteinExistence type="predicted"/>
<protein>
    <submittedName>
        <fullName evidence="1">D-alanyl-D-alanine carboxypeptidase</fullName>
    </submittedName>
</protein>
<dbReference type="AlphaFoldDB" id="A0A3A3GNQ2"/>
<keyword evidence="1" id="KW-0645">Protease</keyword>
<dbReference type="RefSeq" id="WP_119790242.1">
    <property type="nucleotide sequence ID" value="NZ_QYZD01000001.1"/>
</dbReference>
<reference evidence="1 2" key="1">
    <citation type="submission" date="2018-09" db="EMBL/GenBank/DDBJ databases">
        <title>Paenibacillus SK2017-BO5.</title>
        <authorList>
            <person name="Piskunova J.V."/>
            <person name="Dubiley S.A."/>
            <person name="Severinov K.V."/>
        </authorList>
    </citation>
    <scope>NUCLEOTIDE SEQUENCE [LARGE SCALE GENOMIC DNA]</scope>
    <source>
        <strain evidence="1 2">BO5</strain>
    </source>
</reference>
<comment type="caution">
    <text evidence="1">The sequence shown here is derived from an EMBL/GenBank/DDBJ whole genome shotgun (WGS) entry which is preliminary data.</text>
</comment>
<dbReference type="GO" id="GO:0004180">
    <property type="term" value="F:carboxypeptidase activity"/>
    <property type="evidence" value="ECO:0007669"/>
    <property type="project" value="UniProtKB-KW"/>
</dbReference>
<evidence type="ECO:0000313" key="2">
    <source>
        <dbReference type="Proteomes" id="UP000266177"/>
    </source>
</evidence>
<keyword evidence="1" id="KW-0121">Carboxypeptidase</keyword>
<sequence>MRATCTTLTRGGKVKTVTGKVLQRGLGVITLVLTNKDGTQKIRRFDESKYTVRVFD</sequence>
<dbReference type="Proteomes" id="UP000266177">
    <property type="component" value="Unassembled WGS sequence"/>
</dbReference>
<organism evidence="1 2">
    <name type="scientific">Paenibacillus thiaminolyticus</name>
    <name type="common">Bacillus thiaminolyticus</name>
    <dbReference type="NCBI Taxonomy" id="49283"/>
    <lineage>
        <taxon>Bacteria</taxon>
        <taxon>Bacillati</taxon>
        <taxon>Bacillota</taxon>
        <taxon>Bacilli</taxon>
        <taxon>Bacillales</taxon>
        <taxon>Paenibacillaceae</taxon>
        <taxon>Paenibacillus</taxon>
    </lineage>
</organism>
<accession>A0A3A3GNQ2</accession>
<name>A0A3A3GNQ2_PANTH</name>
<dbReference type="EMBL" id="QYZD01000001">
    <property type="protein sequence ID" value="RJG26725.1"/>
    <property type="molecule type" value="Genomic_DNA"/>
</dbReference>
<gene>
    <name evidence="1" type="ORF">DQX05_01450</name>
</gene>
<evidence type="ECO:0000313" key="1">
    <source>
        <dbReference type="EMBL" id="RJG26725.1"/>
    </source>
</evidence>
<keyword evidence="1" id="KW-0378">Hydrolase</keyword>